<dbReference type="SUPFAM" id="SSF161098">
    <property type="entry name" value="MetI-like"/>
    <property type="match status" value="1"/>
</dbReference>
<dbReference type="AlphaFoldDB" id="A0A9D1QBK5"/>
<feature type="transmembrane region" description="Helical" evidence="7">
    <location>
        <begin position="267"/>
        <end position="298"/>
    </location>
</feature>
<feature type="transmembrane region" description="Helical" evidence="7">
    <location>
        <begin position="90"/>
        <end position="110"/>
    </location>
</feature>
<dbReference type="EMBL" id="DXHQ01000080">
    <property type="protein sequence ID" value="HIW09147.1"/>
    <property type="molecule type" value="Genomic_DNA"/>
</dbReference>
<feature type="transmembrane region" description="Helical" evidence="7">
    <location>
        <begin position="131"/>
        <end position="151"/>
    </location>
</feature>
<dbReference type="GO" id="GO:0005886">
    <property type="term" value="C:plasma membrane"/>
    <property type="evidence" value="ECO:0007669"/>
    <property type="project" value="UniProtKB-SubCell"/>
</dbReference>
<name>A0A9D1QBK5_9FIRM</name>
<reference evidence="9" key="2">
    <citation type="submission" date="2021-04" db="EMBL/GenBank/DDBJ databases">
        <authorList>
            <person name="Gilroy R."/>
        </authorList>
    </citation>
    <scope>NUCLEOTIDE SEQUENCE</scope>
    <source>
        <strain evidence="9">ChiHcolR34-3080</strain>
    </source>
</reference>
<keyword evidence="3" id="KW-1003">Cell membrane</keyword>
<dbReference type="Pfam" id="PF00528">
    <property type="entry name" value="BPD_transp_1"/>
    <property type="match status" value="1"/>
</dbReference>
<evidence type="ECO:0000256" key="4">
    <source>
        <dbReference type="ARBA" id="ARBA00022692"/>
    </source>
</evidence>
<evidence type="ECO:0000256" key="2">
    <source>
        <dbReference type="ARBA" id="ARBA00022448"/>
    </source>
</evidence>
<dbReference type="CDD" id="cd06261">
    <property type="entry name" value="TM_PBP2"/>
    <property type="match status" value="1"/>
</dbReference>
<evidence type="ECO:0000259" key="8">
    <source>
        <dbReference type="PROSITE" id="PS50928"/>
    </source>
</evidence>
<keyword evidence="4 7" id="KW-0812">Transmembrane</keyword>
<accession>A0A9D1QBK5</accession>
<evidence type="ECO:0000313" key="9">
    <source>
        <dbReference type="EMBL" id="HIW09147.1"/>
    </source>
</evidence>
<evidence type="ECO:0000256" key="6">
    <source>
        <dbReference type="ARBA" id="ARBA00023136"/>
    </source>
</evidence>
<evidence type="ECO:0000256" key="5">
    <source>
        <dbReference type="ARBA" id="ARBA00022989"/>
    </source>
</evidence>
<feature type="transmembrane region" description="Helical" evidence="7">
    <location>
        <begin position="226"/>
        <end position="247"/>
    </location>
</feature>
<feature type="domain" description="ABC transmembrane type-1" evidence="8">
    <location>
        <begin position="86"/>
        <end position="300"/>
    </location>
</feature>
<dbReference type="Gene3D" id="1.10.3720.10">
    <property type="entry name" value="MetI-like"/>
    <property type="match status" value="1"/>
</dbReference>
<dbReference type="GO" id="GO:0055085">
    <property type="term" value="P:transmembrane transport"/>
    <property type="evidence" value="ECO:0007669"/>
    <property type="project" value="InterPro"/>
</dbReference>
<sequence length="313" mass="35431">MSHEATARLRSHIRSKKWESYKLFLLALPVIIYIFVFKYMPLWGWSYAFFSYRPGLSLAQCDFVGLQNFENLFGNAVMRQNLFRVLRNTFGIQILNYVLMPVPMLFAIFLSEIKSKRFQKVIQTVTTLPHFISWVIMFSLASSIFGSSGLINSMIHDMGFEATINILTTDDHVWITQALLNLWKSMGWNAIVYFAAITGLDQQVYEAAEIDGANRWQKISKITIPLLMPTFFVLLVINIGNFLNSGIDQFLAFSNALNMSQIEVLDLYVYNLGIGSGQISFSVAVGIMKSVVAVILFASANFASKKIRGTSVF</sequence>
<dbReference type="InterPro" id="IPR050809">
    <property type="entry name" value="UgpAE/MalFG_permease"/>
</dbReference>
<feature type="transmembrane region" description="Helical" evidence="7">
    <location>
        <begin position="21"/>
        <end position="40"/>
    </location>
</feature>
<evidence type="ECO:0000256" key="1">
    <source>
        <dbReference type="ARBA" id="ARBA00004651"/>
    </source>
</evidence>
<keyword evidence="5 7" id="KW-1133">Transmembrane helix</keyword>
<dbReference type="InterPro" id="IPR000515">
    <property type="entry name" value="MetI-like"/>
</dbReference>
<dbReference type="PROSITE" id="PS50928">
    <property type="entry name" value="ABC_TM1"/>
    <property type="match status" value="1"/>
</dbReference>
<dbReference type="PANTHER" id="PTHR43227:SF11">
    <property type="entry name" value="BLL4140 PROTEIN"/>
    <property type="match status" value="1"/>
</dbReference>
<comment type="caution">
    <text evidence="9">The sequence shown here is derived from an EMBL/GenBank/DDBJ whole genome shotgun (WGS) entry which is preliminary data.</text>
</comment>
<proteinExistence type="inferred from homology"/>
<dbReference type="InterPro" id="IPR035906">
    <property type="entry name" value="MetI-like_sf"/>
</dbReference>
<evidence type="ECO:0000256" key="3">
    <source>
        <dbReference type="ARBA" id="ARBA00022475"/>
    </source>
</evidence>
<comment type="subcellular location">
    <subcellularLocation>
        <location evidence="1 7">Cell membrane</location>
        <topology evidence="1 7">Multi-pass membrane protein</topology>
    </subcellularLocation>
</comment>
<keyword evidence="2 7" id="KW-0813">Transport</keyword>
<evidence type="ECO:0000256" key="7">
    <source>
        <dbReference type="RuleBase" id="RU363032"/>
    </source>
</evidence>
<evidence type="ECO:0000313" key="10">
    <source>
        <dbReference type="Proteomes" id="UP000823933"/>
    </source>
</evidence>
<comment type="similarity">
    <text evidence="7">Belongs to the binding-protein-dependent transport system permease family.</text>
</comment>
<reference evidence="9" key="1">
    <citation type="journal article" date="2021" name="PeerJ">
        <title>Extensive microbial diversity within the chicken gut microbiome revealed by metagenomics and culture.</title>
        <authorList>
            <person name="Gilroy R."/>
            <person name="Ravi A."/>
            <person name="Getino M."/>
            <person name="Pursley I."/>
            <person name="Horton D.L."/>
            <person name="Alikhan N.F."/>
            <person name="Baker D."/>
            <person name="Gharbi K."/>
            <person name="Hall N."/>
            <person name="Watson M."/>
            <person name="Adriaenssens E.M."/>
            <person name="Foster-Nyarko E."/>
            <person name="Jarju S."/>
            <person name="Secka A."/>
            <person name="Antonio M."/>
            <person name="Oren A."/>
            <person name="Chaudhuri R.R."/>
            <person name="La Ragione R."/>
            <person name="Hildebrand F."/>
            <person name="Pallen M.J."/>
        </authorList>
    </citation>
    <scope>NUCLEOTIDE SEQUENCE</scope>
    <source>
        <strain evidence="9">ChiHcolR34-3080</strain>
    </source>
</reference>
<organism evidence="9 10">
    <name type="scientific">Candidatus Faecalibacterium intestinigallinarum</name>
    <dbReference type="NCBI Taxonomy" id="2838581"/>
    <lineage>
        <taxon>Bacteria</taxon>
        <taxon>Bacillati</taxon>
        <taxon>Bacillota</taxon>
        <taxon>Clostridia</taxon>
        <taxon>Eubacteriales</taxon>
        <taxon>Oscillospiraceae</taxon>
        <taxon>Faecalibacterium</taxon>
    </lineage>
</organism>
<dbReference type="PANTHER" id="PTHR43227">
    <property type="entry name" value="BLL4140 PROTEIN"/>
    <property type="match status" value="1"/>
</dbReference>
<gene>
    <name evidence="9" type="ORF">H9890_07095</name>
</gene>
<dbReference type="Proteomes" id="UP000823933">
    <property type="component" value="Unassembled WGS sequence"/>
</dbReference>
<keyword evidence="6 7" id="KW-0472">Membrane</keyword>
<protein>
    <submittedName>
        <fullName evidence="9">ABC transporter permease subunit</fullName>
    </submittedName>
</protein>